<name>A0AA42LB55_9GAMM</name>
<protein>
    <submittedName>
        <fullName evidence="1">Uncharacterized protein</fullName>
    </submittedName>
</protein>
<sequence>MAYTKALYDKVEREIDKLKVGQVKNLESPEFSASEIFKLPEILAALKEQKYKDTIEVQRHSMSLSVKKVKVLETPIFDNLIIEKSEEEIEADKAYNKCLEKKHKIVESRQTTYGNPILICEECKLIYRFKMRIGGRQLASVHPL</sequence>
<dbReference type="AlphaFoldDB" id="A0AA42LB55"/>
<dbReference type="Proteomes" id="UP001159329">
    <property type="component" value="Unassembled WGS sequence"/>
</dbReference>
<organism evidence="1 2">
    <name type="scientific">Acinetobacter courvalinii</name>
    <dbReference type="NCBI Taxonomy" id="280147"/>
    <lineage>
        <taxon>Bacteria</taxon>
        <taxon>Pseudomonadati</taxon>
        <taxon>Pseudomonadota</taxon>
        <taxon>Gammaproteobacteria</taxon>
        <taxon>Moraxellales</taxon>
        <taxon>Moraxellaceae</taxon>
        <taxon>Acinetobacter</taxon>
    </lineage>
</organism>
<proteinExistence type="predicted"/>
<dbReference type="EMBL" id="JAOEEO010000001">
    <property type="protein sequence ID" value="MDH0563786.1"/>
    <property type="molecule type" value="Genomic_DNA"/>
</dbReference>
<comment type="caution">
    <text evidence="1">The sequence shown here is derived from an EMBL/GenBank/DDBJ whole genome shotgun (WGS) entry which is preliminary data.</text>
</comment>
<gene>
    <name evidence="1" type="ORF">N7644_08785</name>
</gene>
<evidence type="ECO:0000313" key="1">
    <source>
        <dbReference type="EMBL" id="MDH0563786.1"/>
    </source>
</evidence>
<dbReference type="RefSeq" id="WP_279695106.1">
    <property type="nucleotide sequence ID" value="NZ_JAOEEO010000001.1"/>
</dbReference>
<reference evidence="1" key="1">
    <citation type="submission" date="2022-09" db="EMBL/GenBank/DDBJ databases">
        <title>Intensive care unit water sources are persistently colonized with multi-drug resistant bacteria and are the site of extensive horizontal gene transfer of antibiotic resistance genes.</title>
        <authorList>
            <person name="Diorio-Toth L."/>
        </authorList>
    </citation>
    <scope>NUCLEOTIDE SEQUENCE</scope>
    <source>
        <strain evidence="1">GD04005</strain>
    </source>
</reference>
<accession>A0AA42LB55</accession>
<evidence type="ECO:0000313" key="2">
    <source>
        <dbReference type="Proteomes" id="UP001159329"/>
    </source>
</evidence>